<dbReference type="Gene3D" id="2.60.120.10">
    <property type="entry name" value="Jelly Rolls"/>
    <property type="match status" value="1"/>
</dbReference>
<evidence type="ECO:0000259" key="6">
    <source>
        <dbReference type="Pfam" id="PF12973"/>
    </source>
</evidence>
<evidence type="ECO:0000256" key="1">
    <source>
        <dbReference type="ARBA" id="ARBA00006432"/>
    </source>
</evidence>
<gene>
    <name evidence="8" type="ORF">BK662_07290</name>
</gene>
<dbReference type="InterPro" id="IPR045851">
    <property type="entry name" value="AMP-bd_C_sf"/>
</dbReference>
<evidence type="ECO:0000313" key="9">
    <source>
        <dbReference type="Proteomes" id="UP000284002"/>
    </source>
</evidence>
<dbReference type="InterPro" id="IPR011051">
    <property type="entry name" value="RmlC_Cupin_sf"/>
</dbReference>
<evidence type="ECO:0000259" key="5">
    <source>
        <dbReference type="Pfam" id="PF00501"/>
    </source>
</evidence>
<dbReference type="PANTHER" id="PTHR43605">
    <property type="entry name" value="ACYL-COENZYME A SYNTHETASE"/>
    <property type="match status" value="1"/>
</dbReference>
<keyword evidence="3" id="KW-0547">Nucleotide-binding</keyword>
<dbReference type="InterPro" id="IPR000873">
    <property type="entry name" value="AMP-dep_synth/lig_dom"/>
</dbReference>
<proteinExistence type="inferred from homology"/>
<feature type="domain" description="AMP-binding enzyme C-terminal" evidence="7">
    <location>
        <begin position="463"/>
        <end position="541"/>
    </location>
</feature>
<dbReference type="InterPro" id="IPR025979">
    <property type="entry name" value="ChrR-like_cupin_dom"/>
</dbReference>
<accession>A0A423HVW9</accession>
<dbReference type="GO" id="GO:0004321">
    <property type="term" value="F:fatty-acyl-CoA synthase activity"/>
    <property type="evidence" value="ECO:0007669"/>
    <property type="project" value="TreeGrafter"/>
</dbReference>
<keyword evidence="2" id="KW-0436">Ligase</keyword>
<dbReference type="RefSeq" id="WP_123357580.1">
    <property type="nucleotide sequence ID" value="NZ_MOBM01000011.1"/>
</dbReference>
<comment type="caution">
    <text evidence="8">The sequence shown here is derived from an EMBL/GenBank/DDBJ whole genome shotgun (WGS) entry which is preliminary data.</text>
</comment>
<evidence type="ECO:0000256" key="3">
    <source>
        <dbReference type="ARBA" id="ARBA00022741"/>
    </source>
</evidence>
<comment type="similarity">
    <text evidence="1">Belongs to the ATP-dependent AMP-binding enzyme family.</text>
</comment>
<sequence>MNAPSRPNLRNHAGTVFGDARDTLLHHDGGITEPAGAAFQWPRLRHFNWALDWFDSLAWRGEPALILVNGAEDVRISYAELRQRSNQVANWLHSLGAQRGERIMIMLPNGVELYALLLGAMKLGLVIIPGYPSLTGDNLLDRLTRSRARYVVASESVTANIPRLDSLRGYIAVGAAHKGWIAFDDHQQHAPDFIPAVPTSVDEPLFGYFTSGTTSAPKLVLHTHQSYPIGHLSSVYWNGIRPADVHLNVSAPGWAKHSWSSFFVPWTCEATIVSLEEADVGPAAILATLQRLSVNTFCAPPTVWRALLRHGIGSRPAALREIVSAGEPLDATLIDAVSAAWGLDLRNGFGQSEATAIVGFAPGMPISRGALGYPLPGYPVELLDVETGLPADEGEICLPLLDDRPLGLMSGYDADPQRSEKALGASHYRTGDIARRDSDGCLWYLGRTDDQFKSFDYRISPVELESALLQHPSIAQAAVIPFPDPVGLYVPKAFVVLRSGYVADAAWSSDVFAQLSRKLPPELAIRRIAVVDEMPKTLSGKIMRATLRQASPTSSAEYLIEAHAVVPTPGEIQGVWPQLFEGDEDGVMRALVADFQKMHSPDRAGIWSHTLYRADPEGSVAALVRYEPGARAKAHLHNGHELIHVLEGELQTGEQIHPKGSLLVLAPGSRHAPFSEKGCSLLVIWERPVTPIDVDKELCA</sequence>
<evidence type="ECO:0000313" key="8">
    <source>
        <dbReference type="EMBL" id="RON17323.1"/>
    </source>
</evidence>
<organism evidence="8 9">
    <name type="scientific">Pseudomonas frederiksbergensis</name>
    <dbReference type="NCBI Taxonomy" id="104087"/>
    <lineage>
        <taxon>Bacteria</taxon>
        <taxon>Pseudomonadati</taxon>
        <taxon>Pseudomonadota</taxon>
        <taxon>Gammaproteobacteria</taxon>
        <taxon>Pseudomonadales</taxon>
        <taxon>Pseudomonadaceae</taxon>
        <taxon>Pseudomonas</taxon>
    </lineage>
</organism>
<evidence type="ECO:0008006" key="10">
    <source>
        <dbReference type="Google" id="ProtNLM"/>
    </source>
</evidence>
<dbReference type="InterPro" id="IPR014710">
    <property type="entry name" value="RmlC-like_jellyroll"/>
</dbReference>
<dbReference type="GO" id="GO:0006637">
    <property type="term" value="P:acyl-CoA metabolic process"/>
    <property type="evidence" value="ECO:0007669"/>
    <property type="project" value="TreeGrafter"/>
</dbReference>
<name>A0A423HVW9_9PSED</name>
<dbReference type="AlphaFoldDB" id="A0A423HVW9"/>
<dbReference type="GO" id="GO:0006633">
    <property type="term" value="P:fatty acid biosynthetic process"/>
    <property type="evidence" value="ECO:0007669"/>
    <property type="project" value="TreeGrafter"/>
</dbReference>
<keyword evidence="4" id="KW-0067">ATP-binding</keyword>
<dbReference type="PANTHER" id="PTHR43605:SF10">
    <property type="entry name" value="ACYL-COA SYNTHETASE MEDIUM CHAIN FAMILY MEMBER 3"/>
    <property type="match status" value="1"/>
</dbReference>
<feature type="domain" description="ChrR-like cupin" evidence="6">
    <location>
        <begin position="600"/>
        <end position="683"/>
    </location>
</feature>
<dbReference type="GO" id="GO:0016405">
    <property type="term" value="F:CoA-ligase activity"/>
    <property type="evidence" value="ECO:0007669"/>
    <property type="project" value="UniProtKB-ARBA"/>
</dbReference>
<dbReference type="Pfam" id="PF12973">
    <property type="entry name" value="Cupin_7"/>
    <property type="match status" value="1"/>
</dbReference>
<protein>
    <recommendedName>
        <fullName evidence="10">AMP-dependent synthetase</fullName>
    </recommendedName>
</protein>
<dbReference type="EMBL" id="MOBM01000011">
    <property type="protein sequence ID" value="RON17323.1"/>
    <property type="molecule type" value="Genomic_DNA"/>
</dbReference>
<evidence type="ECO:0000256" key="4">
    <source>
        <dbReference type="ARBA" id="ARBA00022840"/>
    </source>
</evidence>
<dbReference type="Pfam" id="PF00501">
    <property type="entry name" value="AMP-binding"/>
    <property type="match status" value="1"/>
</dbReference>
<dbReference type="InterPro" id="IPR025110">
    <property type="entry name" value="AMP-bd_C"/>
</dbReference>
<reference evidence="8 9" key="1">
    <citation type="submission" date="2016-10" db="EMBL/GenBank/DDBJ databases">
        <title>Comparative genome analysis of multiple Pseudomonas spp. focuses on biocontrol and plant growth promoting traits.</title>
        <authorList>
            <person name="Tao X.-Y."/>
            <person name="Taylor C.G."/>
        </authorList>
    </citation>
    <scope>NUCLEOTIDE SEQUENCE [LARGE SCALE GENOMIC DNA]</scope>
    <source>
        <strain evidence="8 9">36C6</strain>
    </source>
</reference>
<dbReference type="SUPFAM" id="SSF56801">
    <property type="entry name" value="Acetyl-CoA synthetase-like"/>
    <property type="match status" value="1"/>
</dbReference>
<evidence type="ECO:0000256" key="2">
    <source>
        <dbReference type="ARBA" id="ARBA00022598"/>
    </source>
</evidence>
<dbReference type="InterPro" id="IPR051087">
    <property type="entry name" value="Mitochondrial_ACSM"/>
</dbReference>
<dbReference type="SUPFAM" id="SSF51182">
    <property type="entry name" value="RmlC-like cupins"/>
    <property type="match status" value="1"/>
</dbReference>
<dbReference type="Gene3D" id="3.30.300.30">
    <property type="match status" value="1"/>
</dbReference>
<feature type="domain" description="AMP-dependent synthetase/ligase" evidence="5">
    <location>
        <begin position="63"/>
        <end position="398"/>
    </location>
</feature>
<dbReference type="Proteomes" id="UP000284002">
    <property type="component" value="Unassembled WGS sequence"/>
</dbReference>
<dbReference type="GO" id="GO:0005524">
    <property type="term" value="F:ATP binding"/>
    <property type="evidence" value="ECO:0007669"/>
    <property type="project" value="UniProtKB-KW"/>
</dbReference>
<dbReference type="GO" id="GO:0015645">
    <property type="term" value="F:fatty acid ligase activity"/>
    <property type="evidence" value="ECO:0007669"/>
    <property type="project" value="TreeGrafter"/>
</dbReference>
<dbReference type="InterPro" id="IPR042099">
    <property type="entry name" value="ANL_N_sf"/>
</dbReference>
<evidence type="ECO:0000259" key="7">
    <source>
        <dbReference type="Pfam" id="PF13193"/>
    </source>
</evidence>
<dbReference type="Gene3D" id="3.40.50.12780">
    <property type="entry name" value="N-terminal domain of ligase-like"/>
    <property type="match status" value="1"/>
</dbReference>
<dbReference type="Pfam" id="PF13193">
    <property type="entry name" value="AMP-binding_C"/>
    <property type="match status" value="1"/>
</dbReference>